<comment type="similarity">
    <text evidence="18">Belongs to the peroxidase family. Classical plant (class III) peroxidase subfamily.</text>
</comment>
<feature type="binding site" evidence="15">
    <location>
        <position position="74"/>
    </location>
    <ligand>
        <name>Ca(2+)</name>
        <dbReference type="ChEBI" id="CHEBI:29108"/>
        <label>1</label>
    </ligand>
</feature>
<dbReference type="PROSITE" id="PS50873">
    <property type="entry name" value="PEROXIDASE_4"/>
    <property type="match status" value="1"/>
</dbReference>
<feature type="binding site" evidence="15">
    <location>
        <position position="90"/>
    </location>
    <ligand>
        <name>Ca(2+)</name>
        <dbReference type="ChEBI" id="CHEBI:29108"/>
        <label>1</label>
    </ligand>
</feature>
<evidence type="ECO:0000256" key="4">
    <source>
        <dbReference type="ARBA" id="ARBA00012313"/>
    </source>
</evidence>
<feature type="disulfide bond" evidence="17">
    <location>
        <begin position="37"/>
        <end position="117"/>
    </location>
</feature>
<comment type="cofactor">
    <cofactor evidence="15 18">
        <name>heme b</name>
        <dbReference type="ChEBI" id="CHEBI:60344"/>
    </cofactor>
    <text evidence="15 18">Binds 1 heme b (iron(II)-protoporphyrin IX) group per subunit.</text>
</comment>
<evidence type="ECO:0000256" key="16">
    <source>
        <dbReference type="PIRSR" id="PIRSR600823-4"/>
    </source>
</evidence>
<dbReference type="PROSITE" id="PS00435">
    <property type="entry name" value="PEROXIDASE_1"/>
    <property type="match status" value="1"/>
</dbReference>
<dbReference type="PANTHER" id="PTHR31388">
    <property type="entry name" value="PEROXIDASE 72-RELATED"/>
    <property type="match status" value="1"/>
</dbReference>
<organism evidence="20 21">
    <name type="scientific">Vigna unguiculata</name>
    <name type="common">Cowpea</name>
    <dbReference type="NCBI Taxonomy" id="3917"/>
    <lineage>
        <taxon>Eukaryota</taxon>
        <taxon>Viridiplantae</taxon>
        <taxon>Streptophyta</taxon>
        <taxon>Embryophyta</taxon>
        <taxon>Tracheophyta</taxon>
        <taxon>Spermatophyta</taxon>
        <taxon>Magnoliopsida</taxon>
        <taxon>eudicotyledons</taxon>
        <taxon>Gunneridae</taxon>
        <taxon>Pentapetalae</taxon>
        <taxon>rosids</taxon>
        <taxon>fabids</taxon>
        <taxon>Fabales</taxon>
        <taxon>Fabaceae</taxon>
        <taxon>Papilionoideae</taxon>
        <taxon>50 kb inversion clade</taxon>
        <taxon>NPAAA clade</taxon>
        <taxon>indigoferoid/millettioid clade</taxon>
        <taxon>Phaseoleae</taxon>
        <taxon>Vigna</taxon>
    </lineage>
</organism>
<feature type="disulfide bond" evidence="17">
    <location>
        <begin position="123"/>
        <end position="320"/>
    </location>
</feature>
<dbReference type="GO" id="GO:0006979">
    <property type="term" value="P:response to oxidative stress"/>
    <property type="evidence" value="ECO:0007669"/>
    <property type="project" value="UniProtKB-UniRule"/>
</dbReference>
<evidence type="ECO:0000256" key="9">
    <source>
        <dbReference type="ARBA" id="ARBA00023002"/>
    </source>
</evidence>
<evidence type="ECO:0000256" key="12">
    <source>
        <dbReference type="ARBA" id="ARBA00023180"/>
    </source>
</evidence>
<comment type="subcellular location">
    <subcellularLocation>
        <location evidence="18">Secreted</location>
    </subcellularLocation>
</comment>
<feature type="binding site" evidence="15">
    <location>
        <position position="196"/>
    </location>
    <ligand>
        <name>Ca(2+)</name>
        <dbReference type="ChEBI" id="CHEBI:29108"/>
        <label>2</label>
    </ligand>
</feature>
<dbReference type="SUPFAM" id="SSF48113">
    <property type="entry name" value="Heme-dependent peroxidases"/>
    <property type="match status" value="1"/>
</dbReference>
<protein>
    <recommendedName>
        <fullName evidence="4 18">Peroxidase</fullName>
        <ecNumber evidence="4 18">1.11.1.7</ecNumber>
    </recommendedName>
</protein>
<evidence type="ECO:0000256" key="14">
    <source>
        <dbReference type="PIRSR" id="PIRSR600823-2"/>
    </source>
</evidence>
<feature type="binding site" evidence="15">
    <location>
        <position position="72"/>
    </location>
    <ligand>
        <name>Ca(2+)</name>
        <dbReference type="ChEBI" id="CHEBI:29108"/>
        <label>1</label>
    </ligand>
</feature>
<evidence type="ECO:0000256" key="13">
    <source>
        <dbReference type="PIRSR" id="PIRSR600823-1"/>
    </source>
</evidence>
<evidence type="ECO:0000313" key="21">
    <source>
        <dbReference type="Proteomes" id="UP000501690"/>
    </source>
</evidence>
<evidence type="ECO:0000256" key="11">
    <source>
        <dbReference type="ARBA" id="ARBA00023157"/>
    </source>
</evidence>
<evidence type="ECO:0000256" key="8">
    <source>
        <dbReference type="ARBA" id="ARBA00022837"/>
    </source>
</evidence>
<keyword evidence="11 17" id="KW-1015">Disulfide bond</keyword>
<dbReference type="GO" id="GO:0005576">
    <property type="term" value="C:extracellular region"/>
    <property type="evidence" value="ECO:0007669"/>
    <property type="project" value="UniProtKB-SubCell"/>
</dbReference>
<evidence type="ECO:0000256" key="2">
    <source>
        <dbReference type="ARBA" id="ARBA00002322"/>
    </source>
</evidence>
<dbReference type="InterPro" id="IPR033905">
    <property type="entry name" value="Secretory_peroxidase"/>
</dbReference>
<keyword evidence="8 15" id="KW-0106">Calcium</keyword>
<dbReference type="EC" id="1.11.1.7" evidence="4 18"/>
<keyword evidence="5 18" id="KW-0575">Peroxidase</keyword>
<evidence type="ECO:0000256" key="15">
    <source>
        <dbReference type="PIRSR" id="PIRSR600823-3"/>
    </source>
</evidence>
<feature type="domain" description="Plant heme peroxidase family profile" evidence="19">
    <location>
        <begin position="27"/>
        <end position="324"/>
    </location>
</feature>
<gene>
    <name evidence="20" type="ORF">DEO72_LG3g3301</name>
</gene>
<keyword evidence="12" id="KW-0325">Glycoprotein</keyword>
<dbReference type="InterPro" id="IPR010255">
    <property type="entry name" value="Haem_peroxidase_sf"/>
</dbReference>
<comment type="catalytic activity">
    <reaction evidence="1 18">
        <text>2 a phenolic donor + H2O2 = 2 a phenolic radical donor + 2 H2O</text>
        <dbReference type="Rhea" id="RHEA:56136"/>
        <dbReference type="ChEBI" id="CHEBI:15377"/>
        <dbReference type="ChEBI" id="CHEBI:16240"/>
        <dbReference type="ChEBI" id="CHEBI:139520"/>
        <dbReference type="ChEBI" id="CHEBI:139521"/>
        <dbReference type="EC" id="1.11.1.7"/>
    </reaction>
</comment>
<dbReference type="PRINTS" id="PR00458">
    <property type="entry name" value="PEROXIDASE"/>
</dbReference>
<dbReference type="PANTHER" id="PTHR31388:SF115">
    <property type="entry name" value="PEROXIDASE 5"/>
    <property type="match status" value="1"/>
</dbReference>
<evidence type="ECO:0000256" key="3">
    <source>
        <dbReference type="ARBA" id="ARBA00006873"/>
    </source>
</evidence>
<feature type="binding site" evidence="15">
    <location>
        <position position="76"/>
    </location>
    <ligand>
        <name>Ca(2+)</name>
        <dbReference type="ChEBI" id="CHEBI:29108"/>
        <label>1</label>
    </ligand>
</feature>
<feature type="binding site" evidence="15">
    <location>
        <position position="252"/>
    </location>
    <ligand>
        <name>Ca(2+)</name>
        <dbReference type="ChEBI" id="CHEBI:29108"/>
        <label>2</label>
    </ligand>
</feature>
<feature type="site" description="Transition state stabilizer" evidence="16">
    <location>
        <position position="64"/>
    </location>
</feature>
<feature type="binding site" description="axial binding residue" evidence="15">
    <location>
        <position position="195"/>
    </location>
    <ligand>
        <name>heme b</name>
        <dbReference type="ChEBI" id="CHEBI:60344"/>
    </ligand>
    <ligandPart>
        <name>Fe</name>
        <dbReference type="ChEBI" id="CHEBI:18248"/>
    </ligandPart>
</feature>
<feature type="disulfide bond" evidence="17">
    <location>
        <begin position="70"/>
        <end position="75"/>
    </location>
</feature>
<evidence type="ECO:0000256" key="7">
    <source>
        <dbReference type="ARBA" id="ARBA00022723"/>
    </source>
</evidence>
<reference evidence="20 21" key="1">
    <citation type="submission" date="2019-04" db="EMBL/GenBank/DDBJ databases">
        <title>An improved genome assembly and genetic linkage map for asparagus bean, Vigna unguiculata ssp. sesquipedialis.</title>
        <authorList>
            <person name="Xia Q."/>
            <person name="Zhang R."/>
            <person name="Dong Y."/>
        </authorList>
    </citation>
    <scope>NUCLEOTIDE SEQUENCE [LARGE SCALE GENOMIC DNA]</scope>
    <source>
        <tissue evidence="20">Leaf</tissue>
    </source>
</reference>
<feature type="binding site" evidence="15">
    <location>
        <position position="78"/>
    </location>
    <ligand>
        <name>Ca(2+)</name>
        <dbReference type="ChEBI" id="CHEBI:29108"/>
        <label>1</label>
    </ligand>
</feature>
<evidence type="ECO:0000313" key="20">
    <source>
        <dbReference type="EMBL" id="QCD88751.1"/>
    </source>
</evidence>
<dbReference type="GO" id="GO:0140825">
    <property type="term" value="F:lactoperoxidase activity"/>
    <property type="evidence" value="ECO:0007669"/>
    <property type="project" value="UniProtKB-EC"/>
</dbReference>
<keyword evidence="10 15" id="KW-0408">Iron</keyword>
<name>A0A4D6LJI7_VIGUN</name>
<feature type="binding site" evidence="15">
    <location>
        <position position="244"/>
    </location>
    <ligand>
        <name>Ca(2+)</name>
        <dbReference type="ChEBI" id="CHEBI:29108"/>
        <label>2</label>
    </ligand>
</feature>
<dbReference type="InterPro" id="IPR000823">
    <property type="entry name" value="Peroxidase_pln"/>
</dbReference>
<dbReference type="CDD" id="cd00693">
    <property type="entry name" value="secretory_peroxidase"/>
    <property type="match status" value="1"/>
</dbReference>
<dbReference type="FunFam" id="1.10.420.10:FF:000006">
    <property type="entry name" value="Peroxidase"/>
    <property type="match status" value="1"/>
</dbReference>
<keyword evidence="18" id="KW-0732">Signal</keyword>
<dbReference type="InterPro" id="IPR002016">
    <property type="entry name" value="Haem_peroxidase"/>
</dbReference>
<keyword evidence="7 15" id="KW-0479">Metal-binding</keyword>
<dbReference type="InterPro" id="IPR019793">
    <property type="entry name" value="Peroxidases_heam-ligand_BS"/>
</dbReference>
<feature type="chain" id="PRO_5019882342" description="Peroxidase" evidence="18">
    <location>
        <begin position="27"/>
        <end position="324"/>
    </location>
</feature>
<feature type="disulfide bond" evidence="17">
    <location>
        <begin position="202"/>
        <end position="228"/>
    </location>
</feature>
<dbReference type="InterPro" id="IPR019794">
    <property type="entry name" value="Peroxidases_AS"/>
</dbReference>
<evidence type="ECO:0000256" key="10">
    <source>
        <dbReference type="ARBA" id="ARBA00023004"/>
    </source>
</evidence>
<evidence type="ECO:0000256" key="5">
    <source>
        <dbReference type="ARBA" id="ARBA00022559"/>
    </source>
</evidence>
<keyword evidence="9 18" id="KW-0560">Oxidoreductase</keyword>
<keyword evidence="21" id="KW-1185">Reference proteome</keyword>
<keyword evidence="18" id="KW-0964">Secreted</keyword>
<dbReference type="GO" id="GO:0042744">
    <property type="term" value="P:hydrogen peroxide catabolic process"/>
    <property type="evidence" value="ECO:0007669"/>
    <property type="project" value="UniProtKB-KW"/>
</dbReference>
<comment type="function">
    <text evidence="2">Removal of H(2)O(2), oxidation of toxic reductants, biosynthesis and degradation of lignin, suberization, auxin catabolism, response to environmental stresses such as wounding, pathogen attack and oxidative stress. These functions might be dependent on each isozyme/isoform in each plant tissue.</text>
</comment>
<dbReference type="GO" id="GO:0020037">
    <property type="term" value="F:heme binding"/>
    <property type="evidence" value="ECO:0007669"/>
    <property type="project" value="UniProtKB-UniRule"/>
</dbReference>
<sequence>MARRNPSIIVGFVVTTLVLLATVCDAQLSSKFYDSTCPNALSTIRTVIRTAVSKERRMAASLIRLHFHDCFVQGCDASILLDDSSSIESEKTALQNVNSVRGYNVIDQAKTEVEKVCPGVVSCADIVAVAARDASFAVGGPSWTVNLGRRDSTTASKSEATSDLPLFTDDLDTLISRFQKKGLTARDMVTLSGAHTIGQAQCFTFRGRIYSNASDIDAGFASTRRRGCPSLNNNENDKKLAALDLVTPNSFDNNYFKNLIQKKGLLHSDQVLFSGGSTDSIVSEYSNNPTTFKSDFAAAMIKMGDIQPLTGSAGIIRKICSSVN</sequence>
<evidence type="ECO:0000256" key="6">
    <source>
        <dbReference type="ARBA" id="ARBA00022617"/>
    </source>
</evidence>
<proteinExistence type="inferred from homology"/>
<dbReference type="Proteomes" id="UP000501690">
    <property type="component" value="Linkage Group LG3"/>
</dbReference>
<feature type="signal peptide" evidence="18">
    <location>
        <begin position="1"/>
        <end position="26"/>
    </location>
</feature>
<comment type="cofactor">
    <cofactor evidence="15 18">
        <name>Ca(2+)</name>
        <dbReference type="ChEBI" id="CHEBI:29108"/>
    </cofactor>
    <text evidence="15 18">Binds 2 calcium ions per subunit.</text>
</comment>
<dbReference type="FunFam" id="1.10.520.10:FF:000001">
    <property type="entry name" value="Peroxidase"/>
    <property type="match status" value="1"/>
</dbReference>
<dbReference type="Gene3D" id="1.10.420.10">
    <property type="entry name" value="Peroxidase, domain 2"/>
    <property type="match status" value="1"/>
</dbReference>
<dbReference type="Gene3D" id="1.10.520.10">
    <property type="match status" value="1"/>
</dbReference>
<accession>A0A4D6LJI7</accession>
<feature type="binding site" evidence="15">
    <location>
        <position position="247"/>
    </location>
    <ligand>
        <name>Ca(2+)</name>
        <dbReference type="ChEBI" id="CHEBI:29108"/>
        <label>2</label>
    </ligand>
</feature>
<dbReference type="GO" id="GO:0046872">
    <property type="term" value="F:metal ion binding"/>
    <property type="evidence" value="ECO:0007669"/>
    <property type="project" value="UniProtKB-UniRule"/>
</dbReference>
<evidence type="ECO:0000256" key="1">
    <source>
        <dbReference type="ARBA" id="ARBA00000189"/>
    </source>
</evidence>
<evidence type="ECO:0000256" key="17">
    <source>
        <dbReference type="PIRSR" id="PIRSR600823-5"/>
    </source>
</evidence>
<feature type="binding site" evidence="14">
    <location>
        <position position="165"/>
    </location>
    <ligand>
        <name>substrate</name>
    </ligand>
</feature>
<evidence type="ECO:0000256" key="18">
    <source>
        <dbReference type="RuleBase" id="RU362060"/>
    </source>
</evidence>
<dbReference type="Pfam" id="PF00141">
    <property type="entry name" value="peroxidase"/>
    <property type="match status" value="1"/>
</dbReference>
<feature type="binding site" evidence="15">
    <location>
        <position position="69"/>
    </location>
    <ligand>
        <name>Ca(2+)</name>
        <dbReference type="ChEBI" id="CHEBI:29108"/>
        <label>1</label>
    </ligand>
</feature>
<dbReference type="PROSITE" id="PS00436">
    <property type="entry name" value="PEROXIDASE_2"/>
    <property type="match status" value="1"/>
</dbReference>
<comment type="similarity">
    <text evidence="3">Belongs to the peroxidase family. Ascorbate peroxidase subfamily.</text>
</comment>
<dbReference type="AlphaFoldDB" id="A0A4D6LJI7"/>
<dbReference type="PRINTS" id="PR00461">
    <property type="entry name" value="PLPEROXIDASE"/>
</dbReference>
<feature type="active site" description="Proton acceptor" evidence="13">
    <location>
        <position position="68"/>
    </location>
</feature>
<keyword evidence="18" id="KW-0376">Hydrogen peroxide</keyword>
<dbReference type="EMBL" id="CP039347">
    <property type="protein sequence ID" value="QCD88751.1"/>
    <property type="molecule type" value="Genomic_DNA"/>
</dbReference>
<keyword evidence="6 18" id="KW-0349">Heme</keyword>
<evidence type="ECO:0000259" key="19">
    <source>
        <dbReference type="PROSITE" id="PS50873"/>
    </source>
</evidence>